<evidence type="ECO:0000259" key="4">
    <source>
        <dbReference type="PROSITE" id="PS01124"/>
    </source>
</evidence>
<dbReference type="SUPFAM" id="SSF46689">
    <property type="entry name" value="Homeodomain-like"/>
    <property type="match status" value="1"/>
</dbReference>
<dbReference type="InterPro" id="IPR009057">
    <property type="entry name" value="Homeodomain-like_sf"/>
</dbReference>
<dbReference type="InterPro" id="IPR020449">
    <property type="entry name" value="Tscrpt_reg_AraC-type_HTH"/>
</dbReference>
<keyword evidence="2" id="KW-0238">DNA-binding</keyword>
<dbReference type="Gene3D" id="1.10.10.60">
    <property type="entry name" value="Homeodomain-like"/>
    <property type="match status" value="1"/>
</dbReference>
<keyword evidence="3" id="KW-0804">Transcription</keyword>
<evidence type="ECO:0000256" key="2">
    <source>
        <dbReference type="ARBA" id="ARBA00023125"/>
    </source>
</evidence>
<protein>
    <submittedName>
        <fullName evidence="5">AraC family transcriptional regulator</fullName>
    </submittedName>
</protein>
<dbReference type="GO" id="GO:0043565">
    <property type="term" value="F:sequence-specific DNA binding"/>
    <property type="evidence" value="ECO:0007669"/>
    <property type="project" value="InterPro"/>
</dbReference>
<keyword evidence="1" id="KW-0805">Transcription regulation</keyword>
<dbReference type="Pfam" id="PF12833">
    <property type="entry name" value="HTH_18"/>
    <property type="match status" value="1"/>
</dbReference>
<accession>A0A9D9NAY5</accession>
<dbReference type="PANTHER" id="PTHR43280">
    <property type="entry name" value="ARAC-FAMILY TRANSCRIPTIONAL REGULATOR"/>
    <property type="match status" value="1"/>
</dbReference>
<proteinExistence type="predicted"/>
<reference evidence="5" key="1">
    <citation type="submission" date="2020-10" db="EMBL/GenBank/DDBJ databases">
        <authorList>
            <person name="Gilroy R."/>
        </authorList>
    </citation>
    <scope>NUCLEOTIDE SEQUENCE</scope>
    <source>
        <strain evidence="5">B1-15692</strain>
    </source>
</reference>
<dbReference type="PANTHER" id="PTHR43280:SF32">
    <property type="entry name" value="TRANSCRIPTIONAL REGULATORY PROTEIN"/>
    <property type="match status" value="1"/>
</dbReference>
<dbReference type="GO" id="GO:0003700">
    <property type="term" value="F:DNA-binding transcription factor activity"/>
    <property type="evidence" value="ECO:0007669"/>
    <property type="project" value="InterPro"/>
</dbReference>
<sequence length="273" mass="30070">MPSGMFRNPHTSVARPFVIRRLDTAEYKLNRQIPASVSKSDCFLYLYDGEVLTDVGAEPFLVCSGQFLYIPEGIPFAIKYYNGSKGYMGAFSRPMLRNPNIGLLYRREPVLADVPEEERGFVSSLSEKLLREQDEGGGETVSVILQAVLDLLLAQIDAFAGDGRAKLGSTLCTGFLDMVFDRSSAISGVSAYAGRLGVSANHLNRTVKGATGRSAGEWVDISRIALSKLLLRQSDMPIIDIAIRSGFEDQSYFSRFFKKHTGLTPSQFRSGEE</sequence>
<dbReference type="PROSITE" id="PS01124">
    <property type="entry name" value="HTH_ARAC_FAMILY_2"/>
    <property type="match status" value="1"/>
</dbReference>
<feature type="domain" description="HTH araC/xylS-type" evidence="4">
    <location>
        <begin position="189"/>
        <end position="271"/>
    </location>
</feature>
<dbReference type="PROSITE" id="PS00041">
    <property type="entry name" value="HTH_ARAC_FAMILY_1"/>
    <property type="match status" value="1"/>
</dbReference>
<evidence type="ECO:0000256" key="3">
    <source>
        <dbReference type="ARBA" id="ARBA00023163"/>
    </source>
</evidence>
<gene>
    <name evidence="5" type="ORF">IAB99_02365</name>
</gene>
<dbReference type="EMBL" id="JADIMH010000012">
    <property type="protein sequence ID" value="MBO8466594.1"/>
    <property type="molecule type" value="Genomic_DNA"/>
</dbReference>
<reference evidence="5" key="2">
    <citation type="journal article" date="2021" name="PeerJ">
        <title>Extensive microbial diversity within the chicken gut microbiome revealed by metagenomics and culture.</title>
        <authorList>
            <person name="Gilroy R."/>
            <person name="Ravi A."/>
            <person name="Getino M."/>
            <person name="Pursley I."/>
            <person name="Horton D.L."/>
            <person name="Alikhan N.F."/>
            <person name="Baker D."/>
            <person name="Gharbi K."/>
            <person name="Hall N."/>
            <person name="Watson M."/>
            <person name="Adriaenssens E.M."/>
            <person name="Foster-Nyarko E."/>
            <person name="Jarju S."/>
            <person name="Secka A."/>
            <person name="Antonio M."/>
            <person name="Oren A."/>
            <person name="Chaudhuri R.R."/>
            <person name="La Ragione R."/>
            <person name="Hildebrand F."/>
            <person name="Pallen M.J."/>
        </authorList>
    </citation>
    <scope>NUCLEOTIDE SEQUENCE</scope>
    <source>
        <strain evidence="5">B1-15692</strain>
    </source>
</reference>
<dbReference type="AlphaFoldDB" id="A0A9D9NAY5"/>
<dbReference type="Proteomes" id="UP000823660">
    <property type="component" value="Unassembled WGS sequence"/>
</dbReference>
<dbReference type="SMART" id="SM00342">
    <property type="entry name" value="HTH_ARAC"/>
    <property type="match status" value="1"/>
</dbReference>
<evidence type="ECO:0000256" key="1">
    <source>
        <dbReference type="ARBA" id="ARBA00023015"/>
    </source>
</evidence>
<dbReference type="InterPro" id="IPR018062">
    <property type="entry name" value="HTH_AraC-typ_CS"/>
</dbReference>
<evidence type="ECO:0000313" key="6">
    <source>
        <dbReference type="Proteomes" id="UP000823660"/>
    </source>
</evidence>
<dbReference type="InterPro" id="IPR018060">
    <property type="entry name" value="HTH_AraC"/>
</dbReference>
<evidence type="ECO:0000313" key="5">
    <source>
        <dbReference type="EMBL" id="MBO8466594.1"/>
    </source>
</evidence>
<dbReference type="PRINTS" id="PR00032">
    <property type="entry name" value="HTHARAC"/>
</dbReference>
<name>A0A9D9NAY5_9BACT</name>
<comment type="caution">
    <text evidence="5">The sequence shown here is derived from an EMBL/GenBank/DDBJ whole genome shotgun (WGS) entry which is preliminary data.</text>
</comment>
<organism evidence="5 6">
    <name type="scientific">Candidatus Cryptobacteroides faecipullorum</name>
    <dbReference type="NCBI Taxonomy" id="2840764"/>
    <lineage>
        <taxon>Bacteria</taxon>
        <taxon>Pseudomonadati</taxon>
        <taxon>Bacteroidota</taxon>
        <taxon>Bacteroidia</taxon>
        <taxon>Bacteroidales</taxon>
        <taxon>Candidatus Cryptobacteroides</taxon>
    </lineage>
</organism>